<feature type="binding site" evidence="7">
    <location>
        <position position="9"/>
    </location>
    <ligand>
        <name>a divalent metal cation</name>
        <dbReference type="ChEBI" id="CHEBI:60240"/>
    </ligand>
</feature>
<dbReference type="GO" id="GO:0000166">
    <property type="term" value="F:nucleotide binding"/>
    <property type="evidence" value="ECO:0007669"/>
    <property type="project" value="UniProtKB-KW"/>
</dbReference>
<dbReference type="GO" id="GO:0004309">
    <property type="term" value="F:exopolyphosphatase activity"/>
    <property type="evidence" value="ECO:0007669"/>
    <property type="project" value="TreeGrafter"/>
</dbReference>
<dbReference type="NCBIfam" id="TIGR00087">
    <property type="entry name" value="surE"/>
    <property type="match status" value="1"/>
</dbReference>
<feature type="binding site" evidence="7">
    <location>
        <position position="39"/>
    </location>
    <ligand>
        <name>a divalent metal cation</name>
        <dbReference type="ChEBI" id="CHEBI:60240"/>
    </ligand>
</feature>
<sequence length="245" mass="27066">MNILIVNDDGIESKGLEVLARALAPHGKIYVSAPMNQQSGKSHAITIYNTLEVVQMPLLAGTIGTIAVNGSPADATKAGLRLFNVDFDLVVSGINDGPNIAKDILYSGTVGAAFEAKIYGVNAIAISADGLELEYLYDETIKTLDEIIENKLYEFDGILNVNFPKYTFAKPLGVLFTNQGKRYFHSELIKKNSIEDHYYLKGSISQFEEDLDSDVWAYNNGYISITPLTLNRTHHEMLNKLKKTK</sequence>
<dbReference type="EC" id="3.1.3.5" evidence="7"/>
<dbReference type="Proteomes" id="UP000289841">
    <property type="component" value="Chromosome"/>
</dbReference>
<accession>A0A449BED9</accession>
<comment type="subcellular location">
    <subcellularLocation>
        <location evidence="7">Cytoplasm</location>
    </subcellularLocation>
</comment>
<gene>
    <name evidence="7 9" type="primary">surE</name>
    <name evidence="9" type="ORF">NCTC10138_01210</name>
</gene>
<keyword evidence="6 7" id="KW-0378">Hydrolase</keyword>
<dbReference type="HAMAP" id="MF_00060">
    <property type="entry name" value="SurE"/>
    <property type="match status" value="1"/>
</dbReference>
<dbReference type="GO" id="GO:0008253">
    <property type="term" value="F:5'-nucleotidase activity"/>
    <property type="evidence" value="ECO:0007669"/>
    <property type="project" value="UniProtKB-UniRule"/>
</dbReference>
<dbReference type="GO" id="GO:0005737">
    <property type="term" value="C:cytoplasm"/>
    <property type="evidence" value="ECO:0007669"/>
    <property type="project" value="UniProtKB-SubCell"/>
</dbReference>
<protein>
    <recommendedName>
        <fullName evidence="7">5'-nucleotidase SurE</fullName>
        <ecNumber evidence="7">3.1.3.5</ecNumber>
    </recommendedName>
    <alternativeName>
        <fullName evidence="7">Nucleoside 5'-monophosphate phosphohydrolase</fullName>
    </alternativeName>
</protein>
<keyword evidence="3 7" id="KW-0963">Cytoplasm</keyword>
<keyword evidence="4 7" id="KW-0479">Metal-binding</keyword>
<dbReference type="InterPro" id="IPR030048">
    <property type="entry name" value="SurE"/>
</dbReference>
<evidence type="ECO:0000256" key="4">
    <source>
        <dbReference type="ARBA" id="ARBA00022723"/>
    </source>
</evidence>
<evidence type="ECO:0000313" key="10">
    <source>
        <dbReference type="Proteomes" id="UP000289841"/>
    </source>
</evidence>
<dbReference type="Pfam" id="PF01975">
    <property type="entry name" value="SurE"/>
    <property type="match status" value="1"/>
</dbReference>
<name>A0A449BED9_HAPAX</name>
<dbReference type="PANTHER" id="PTHR30457">
    <property type="entry name" value="5'-NUCLEOTIDASE SURE"/>
    <property type="match status" value="1"/>
</dbReference>
<dbReference type="InterPro" id="IPR036523">
    <property type="entry name" value="SurE-like_sf"/>
</dbReference>
<dbReference type="RefSeq" id="WP_026391087.1">
    <property type="nucleotide sequence ID" value="NZ_LR215048.1"/>
</dbReference>
<evidence type="ECO:0000256" key="2">
    <source>
        <dbReference type="ARBA" id="ARBA00011062"/>
    </source>
</evidence>
<evidence type="ECO:0000256" key="5">
    <source>
        <dbReference type="ARBA" id="ARBA00022741"/>
    </source>
</evidence>
<evidence type="ECO:0000256" key="6">
    <source>
        <dbReference type="ARBA" id="ARBA00022801"/>
    </source>
</evidence>
<comment type="function">
    <text evidence="7">Nucleotidase that shows phosphatase activity on nucleoside 5'-monophosphates.</text>
</comment>
<evidence type="ECO:0000259" key="8">
    <source>
        <dbReference type="Pfam" id="PF01975"/>
    </source>
</evidence>
<evidence type="ECO:0000313" key="9">
    <source>
        <dbReference type="EMBL" id="VEU80824.1"/>
    </source>
</evidence>
<dbReference type="OrthoDB" id="9780815at2"/>
<comment type="similarity">
    <text evidence="2 7">Belongs to the SurE nucleotidase family.</text>
</comment>
<dbReference type="GO" id="GO:0008254">
    <property type="term" value="F:3'-nucleotidase activity"/>
    <property type="evidence" value="ECO:0007669"/>
    <property type="project" value="TreeGrafter"/>
</dbReference>
<keyword evidence="5 7" id="KW-0547">Nucleotide-binding</keyword>
<dbReference type="EMBL" id="LR215048">
    <property type="protein sequence ID" value="VEU80824.1"/>
    <property type="molecule type" value="Genomic_DNA"/>
</dbReference>
<evidence type="ECO:0000256" key="7">
    <source>
        <dbReference type="HAMAP-Rule" id="MF_00060"/>
    </source>
</evidence>
<dbReference type="GO" id="GO:0046872">
    <property type="term" value="F:metal ion binding"/>
    <property type="evidence" value="ECO:0007669"/>
    <property type="project" value="UniProtKB-UniRule"/>
</dbReference>
<comment type="catalytic activity">
    <reaction evidence="1 7">
        <text>a ribonucleoside 5'-phosphate + H2O = a ribonucleoside + phosphate</text>
        <dbReference type="Rhea" id="RHEA:12484"/>
        <dbReference type="ChEBI" id="CHEBI:15377"/>
        <dbReference type="ChEBI" id="CHEBI:18254"/>
        <dbReference type="ChEBI" id="CHEBI:43474"/>
        <dbReference type="ChEBI" id="CHEBI:58043"/>
        <dbReference type="EC" id="3.1.3.5"/>
    </reaction>
</comment>
<evidence type="ECO:0000256" key="3">
    <source>
        <dbReference type="ARBA" id="ARBA00022490"/>
    </source>
</evidence>
<dbReference type="Gene3D" id="3.40.1210.10">
    <property type="entry name" value="Survival protein SurE-like phosphatase/nucleotidase"/>
    <property type="match status" value="1"/>
</dbReference>
<feature type="binding site" evidence="7">
    <location>
        <position position="95"/>
    </location>
    <ligand>
        <name>a divalent metal cation</name>
        <dbReference type="ChEBI" id="CHEBI:60240"/>
    </ligand>
</feature>
<proteinExistence type="inferred from homology"/>
<reference evidence="9 10" key="1">
    <citation type="submission" date="2019-01" db="EMBL/GenBank/DDBJ databases">
        <authorList>
            <consortium name="Pathogen Informatics"/>
        </authorList>
    </citation>
    <scope>NUCLEOTIDE SEQUENCE [LARGE SCALE GENOMIC DNA]</scope>
    <source>
        <strain evidence="9 10">NCTC10138</strain>
    </source>
</reference>
<feature type="binding site" evidence="7">
    <location>
        <position position="8"/>
    </location>
    <ligand>
        <name>a divalent metal cation</name>
        <dbReference type="ChEBI" id="CHEBI:60240"/>
    </ligand>
</feature>
<feature type="domain" description="Survival protein SurE-like phosphatase/nucleotidase" evidence="8">
    <location>
        <begin position="3"/>
        <end position="184"/>
    </location>
</feature>
<keyword evidence="10" id="KW-1185">Reference proteome</keyword>
<dbReference type="AlphaFoldDB" id="A0A449BED9"/>
<dbReference type="KEGG" id="aaxa:NCTC10138_01210"/>
<dbReference type="InterPro" id="IPR002828">
    <property type="entry name" value="SurE-like_Pase/nucleotidase"/>
</dbReference>
<dbReference type="SUPFAM" id="SSF64167">
    <property type="entry name" value="SurE-like"/>
    <property type="match status" value="1"/>
</dbReference>
<dbReference type="STRING" id="1278311.GCA_000428705_00204"/>
<organism evidence="9 10">
    <name type="scientific">Haploplasma axanthum</name>
    <name type="common">Acholeplasma axanthum</name>
    <dbReference type="NCBI Taxonomy" id="29552"/>
    <lineage>
        <taxon>Bacteria</taxon>
        <taxon>Bacillati</taxon>
        <taxon>Mycoplasmatota</taxon>
        <taxon>Mollicutes</taxon>
        <taxon>Acholeplasmatales</taxon>
        <taxon>Acholeplasmataceae</taxon>
        <taxon>Haploplasma</taxon>
    </lineage>
</organism>
<dbReference type="PANTHER" id="PTHR30457:SF12">
    <property type="entry name" value="5'_3'-NUCLEOTIDASE SURE"/>
    <property type="match status" value="1"/>
</dbReference>
<comment type="cofactor">
    <cofactor evidence="7">
        <name>a divalent metal cation</name>
        <dbReference type="ChEBI" id="CHEBI:60240"/>
    </cofactor>
    <text evidence="7">Binds 1 divalent metal cation per subunit.</text>
</comment>
<evidence type="ECO:0000256" key="1">
    <source>
        <dbReference type="ARBA" id="ARBA00000815"/>
    </source>
</evidence>